<dbReference type="EMBL" id="DXHV01000075">
    <property type="protein sequence ID" value="HIW01239.1"/>
    <property type="molecule type" value="Genomic_DNA"/>
</dbReference>
<dbReference type="SUPFAM" id="SSF81901">
    <property type="entry name" value="HCP-like"/>
    <property type="match status" value="1"/>
</dbReference>
<dbReference type="AlphaFoldDB" id="A0A9D1PX74"/>
<proteinExistence type="predicted"/>
<keyword evidence="2" id="KW-0472">Membrane</keyword>
<sequence length="424" mass="46110">MDVLVTQDPRYTANHALIVLSPCPHPGLNPFFTLQKGSDQTYLSADGRWLNTVERIPIQEVFFDNGTLRIPIDSTILQQLDTLESYRITVNDQEPCDMAMPNVLPAGILQVPTGALRICKHPPVHREQSTQTKLPADPQPQDQLAAPQPQEQTTDILQQQPIVTSQPQQPAEDSESQKQAANILPLKPILTPLTLNLEEKPQVRGKSSKESQKENSKPLTMTPGQDSQTDQPAQGRKGSKLFLILGIVVLCLIIGGLVWWFVLRDTDTTPAPEQTAQHAPLPAPMPEPKPKKLETPPPAGPFLDSAREHLRGSADPATSLSMAKARLTPDADAATTDGAFLLIEDAAQKGQPEAMYLLGQFYDPASTLPKGSIMPDAAQARDWYGKAAAAGFAKARTALKNLKNFLKARAGSGDAEAARLLETF</sequence>
<accession>A0A9D1PX74</accession>
<keyword evidence="2" id="KW-1133">Transmembrane helix</keyword>
<reference evidence="3" key="2">
    <citation type="submission" date="2021-04" db="EMBL/GenBank/DDBJ databases">
        <authorList>
            <person name="Gilroy R."/>
        </authorList>
    </citation>
    <scope>NUCLEOTIDE SEQUENCE</scope>
    <source>
        <strain evidence="3">ChiHecec2B26-446</strain>
    </source>
</reference>
<feature type="transmembrane region" description="Helical" evidence="2">
    <location>
        <begin position="241"/>
        <end position="262"/>
    </location>
</feature>
<feature type="region of interest" description="Disordered" evidence="1">
    <location>
        <begin position="271"/>
        <end position="297"/>
    </location>
</feature>
<feature type="compositionally biased region" description="Basic and acidic residues" evidence="1">
    <location>
        <begin position="197"/>
        <end position="216"/>
    </location>
</feature>
<dbReference type="Gene3D" id="1.25.40.10">
    <property type="entry name" value="Tetratricopeptide repeat domain"/>
    <property type="match status" value="1"/>
</dbReference>
<protein>
    <recommendedName>
        <fullName evidence="5">Sel1 repeat family protein</fullName>
    </recommendedName>
</protein>
<reference evidence="3" key="1">
    <citation type="journal article" date="2021" name="PeerJ">
        <title>Extensive microbial diversity within the chicken gut microbiome revealed by metagenomics and culture.</title>
        <authorList>
            <person name="Gilroy R."/>
            <person name="Ravi A."/>
            <person name="Getino M."/>
            <person name="Pursley I."/>
            <person name="Horton D.L."/>
            <person name="Alikhan N.F."/>
            <person name="Baker D."/>
            <person name="Gharbi K."/>
            <person name="Hall N."/>
            <person name="Watson M."/>
            <person name="Adriaenssens E.M."/>
            <person name="Foster-Nyarko E."/>
            <person name="Jarju S."/>
            <person name="Secka A."/>
            <person name="Antonio M."/>
            <person name="Oren A."/>
            <person name="Chaudhuri R.R."/>
            <person name="La Ragione R."/>
            <person name="Hildebrand F."/>
            <person name="Pallen M.J."/>
        </authorList>
    </citation>
    <scope>NUCLEOTIDE SEQUENCE</scope>
    <source>
        <strain evidence="3">ChiHecec2B26-446</strain>
    </source>
</reference>
<feature type="compositionally biased region" description="Low complexity" evidence="1">
    <location>
        <begin position="134"/>
        <end position="150"/>
    </location>
</feature>
<evidence type="ECO:0000313" key="4">
    <source>
        <dbReference type="Proteomes" id="UP000886752"/>
    </source>
</evidence>
<evidence type="ECO:0000256" key="1">
    <source>
        <dbReference type="SAM" id="MobiDB-lite"/>
    </source>
</evidence>
<keyword evidence="2" id="KW-0812">Transmembrane</keyword>
<dbReference type="InterPro" id="IPR011990">
    <property type="entry name" value="TPR-like_helical_dom_sf"/>
</dbReference>
<name>A0A9D1PX74_9BACT</name>
<dbReference type="Proteomes" id="UP000886752">
    <property type="component" value="Unassembled WGS sequence"/>
</dbReference>
<feature type="region of interest" description="Disordered" evidence="1">
    <location>
        <begin position="195"/>
        <end position="234"/>
    </location>
</feature>
<evidence type="ECO:0008006" key="5">
    <source>
        <dbReference type="Google" id="ProtNLM"/>
    </source>
</evidence>
<feature type="region of interest" description="Disordered" evidence="1">
    <location>
        <begin position="122"/>
        <end position="153"/>
    </location>
</feature>
<comment type="caution">
    <text evidence="3">The sequence shown here is derived from an EMBL/GenBank/DDBJ whole genome shotgun (WGS) entry which is preliminary data.</text>
</comment>
<evidence type="ECO:0000313" key="3">
    <source>
        <dbReference type="EMBL" id="HIW01239.1"/>
    </source>
</evidence>
<gene>
    <name evidence="3" type="ORF">H9894_08645</name>
</gene>
<evidence type="ECO:0000256" key="2">
    <source>
        <dbReference type="SAM" id="Phobius"/>
    </source>
</evidence>
<organism evidence="3 4">
    <name type="scientific">Candidatus Desulfovibrio intestinipullorum</name>
    <dbReference type="NCBI Taxonomy" id="2838536"/>
    <lineage>
        <taxon>Bacteria</taxon>
        <taxon>Pseudomonadati</taxon>
        <taxon>Thermodesulfobacteriota</taxon>
        <taxon>Desulfovibrionia</taxon>
        <taxon>Desulfovibrionales</taxon>
        <taxon>Desulfovibrionaceae</taxon>
        <taxon>Desulfovibrio</taxon>
    </lineage>
</organism>
<feature type="compositionally biased region" description="Polar residues" evidence="1">
    <location>
        <begin position="218"/>
        <end position="232"/>
    </location>
</feature>